<dbReference type="InterPro" id="IPR008271">
    <property type="entry name" value="Ser/Thr_kinase_AS"/>
</dbReference>
<dbReference type="OrthoDB" id="193931at2759"/>
<dbReference type="InterPro" id="IPR017441">
    <property type="entry name" value="Protein_kinase_ATP_BS"/>
</dbReference>
<evidence type="ECO:0000313" key="8">
    <source>
        <dbReference type="Proteomes" id="UP001165122"/>
    </source>
</evidence>
<feature type="domain" description="Protein kinase" evidence="6">
    <location>
        <begin position="19"/>
        <end position="276"/>
    </location>
</feature>
<keyword evidence="2 3" id="KW-0067">ATP-binding</keyword>
<dbReference type="InterPro" id="IPR011009">
    <property type="entry name" value="Kinase-like_dom_sf"/>
</dbReference>
<proteinExistence type="inferred from homology"/>
<comment type="similarity">
    <text evidence="4">Belongs to the protein kinase superfamily.</text>
</comment>
<keyword evidence="4" id="KW-0723">Serine/threonine-protein kinase</keyword>
<sequence>MLKKAKALFYKQDECESFYKMGKILGQGSFATVKLATNKKDGTKWAIKVIQKKNLGPEDDTALKSEVDVLQSVKHDNIVFLNEIFDTKQNLYMVMEVCAGGELFDRITEKDHYSEQEARFALRQIASALEYCHERNIVHRDLKPENLLYGDDTEEATLKLADFGLAKLLDSETMLHAQCGTPGYVAPEIVNNDLYGVKVDMWSLGVIAYILFCGFPPFYDDNNQALFRSIKKGQYEYPSPFWDDVSDTAKDLIDKMLVLNPEKRYSAKEVLAHPFMSNTRPSTRALPHFRKCMVSYNARRKFRAGIMSLQAISAMKGFTAGVKKDGGGGGAKLMAALAGGAMKEKEAAAVAPVGGGEEGGEGEKKEEEEEVVVVEEEALKEEAPPVVETGAGELTAAVVEGGRE</sequence>
<accession>A0A9W7FDX9</accession>
<dbReference type="Gene3D" id="1.10.510.10">
    <property type="entry name" value="Transferase(Phosphotransferase) domain 1"/>
    <property type="match status" value="1"/>
</dbReference>
<reference evidence="8" key="1">
    <citation type="journal article" date="2023" name="Commun. Biol.">
        <title>Genome analysis of Parmales, the sister group of diatoms, reveals the evolutionary specialization of diatoms from phago-mixotrophs to photoautotrophs.</title>
        <authorList>
            <person name="Ban H."/>
            <person name="Sato S."/>
            <person name="Yoshikawa S."/>
            <person name="Yamada K."/>
            <person name="Nakamura Y."/>
            <person name="Ichinomiya M."/>
            <person name="Sato N."/>
            <person name="Blanc-Mathieu R."/>
            <person name="Endo H."/>
            <person name="Kuwata A."/>
            <person name="Ogata H."/>
        </authorList>
    </citation>
    <scope>NUCLEOTIDE SEQUENCE [LARGE SCALE GENOMIC DNA]</scope>
    <source>
        <strain evidence="8">NIES 3700</strain>
    </source>
</reference>
<evidence type="ECO:0000256" key="1">
    <source>
        <dbReference type="ARBA" id="ARBA00022741"/>
    </source>
</evidence>
<dbReference type="CDD" id="cd05117">
    <property type="entry name" value="STKc_CAMK"/>
    <property type="match status" value="1"/>
</dbReference>
<dbReference type="Pfam" id="PF00069">
    <property type="entry name" value="Pkinase"/>
    <property type="match status" value="1"/>
</dbReference>
<dbReference type="PANTHER" id="PTHR24347">
    <property type="entry name" value="SERINE/THREONINE-PROTEIN KINASE"/>
    <property type="match status" value="1"/>
</dbReference>
<evidence type="ECO:0000313" key="7">
    <source>
        <dbReference type="EMBL" id="GMI10390.1"/>
    </source>
</evidence>
<keyword evidence="8" id="KW-1185">Reference proteome</keyword>
<dbReference type="SUPFAM" id="SSF56112">
    <property type="entry name" value="Protein kinase-like (PK-like)"/>
    <property type="match status" value="1"/>
</dbReference>
<dbReference type="FunFam" id="1.10.510.10:FF:000571">
    <property type="entry name" value="Maternal embryonic leucine zipper kinase"/>
    <property type="match status" value="1"/>
</dbReference>
<feature type="region of interest" description="Disordered" evidence="5">
    <location>
        <begin position="349"/>
        <end position="370"/>
    </location>
</feature>
<dbReference type="GO" id="GO:0005524">
    <property type="term" value="F:ATP binding"/>
    <property type="evidence" value="ECO:0007669"/>
    <property type="project" value="UniProtKB-UniRule"/>
</dbReference>
<dbReference type="SMART" id="SM00220">
    <property type="entry name" value="S_TKc"/>
    <property type="match status" value="1"/>
</dbReference>
<evidence type="ECO:0000256" key="4">
    <source>
        <dbReference type="RuleBase" id="RU000304"/>
    </source>
</evidence>
<dbReference type="GO" id="GO:0004674">
    <property type="term" value="F:protein serine/threonine kinase activity"/>
    <property type="evidence" value="ECO:0007669"/>
    <property type="project" value="UniProtKB-KW"/>
</dbReference>
<dbReference type="PROSITE" id="PS50011">
    <property type="entry name" value="PROTEIN_KINASE_DOM"/>
    <property type="match status" value="1"/>
</dbReference>
<organism evidence="7 8">
    <name type="scientific">Triparma laevis f. longispina</name>
    <dbReference type="NCBI Taxonomy" id="1714387"/>
    <lineage>
        <taxon>Eukaryota</taxon>
        <taxon>Sar</taxon>
        <taxon>Stramenopiles</taxon>
        <taxon>Ochrophyta</taxon>
        <taxon>Bolidophyceae</taxon>
        <taxon>Parmales</taxon>
        <taxon>Triparmaceae</taxon>
        <taxon>Triparma</taxon>
    </lineage>
</organism>
<evidence type="ECO:0000256" key="3">
    <source>
        <dbReference type="PROSITE-ProRule" id="PRU10141"/>
    </source>
</evidence>
<name>A0A9W7FDX9_9STRA</name>
<comment type="caution">
    <text evidence="7">The sequence shown here is derived from an EMBL/GenBank/DDBJ whole genome shotgun (WGS) entry which is preliminary data.</text>
</comment>
<dbReference type="PROSITE" id="PS00108">
    <property type="entry name" value="PROTEIN_KINASE_ST"/>
    <property type="match status" value="1"/>
</dbReference>
<dbReference type="PROSITE" id="PS00107">
    <property type="entry name" value="PROTEIN_KINASE_ATP"/>
    <property type="match status" value="1"/>
</dbReference>
<protein>
    <recommendedName>
        <fullName evidence="6">Protein kinase domain-containing protein</fullName>
    </recommendedName>
</protein>
<dbReference type="Proteomes" id="UP001165122">
    <property type="component" value="Unassembled WGS sequence"/>
</dbReference>
<keyword evidence="1 3" id="KW-0547">Nucleotide-binding</keyword>
<feature type="binding site" evidence="3">
    <location>
        <position position="48"/>
    </location>
    <ligand>
        <name>ATP</name>
        <dbReference type="ChEBI" id="CHEBI:30616"/>
    </ligand>
</feature>
<evidence type="ECO:0000256" key="2">
    <source>
        <dbReference type="ARBA" id="ARBA00022840"/>
    </source>
</evidence>
<dbReference type="FunFam" id="3.30.200.20:FF:000042">
    <property type="entry name" value="Aurora kinase A"/>
    <property type="match status" value="1"/>
</dbReference>
<keyword evidence="4" id="KW-0808">Transferase</keyword>
<evidence type="ECO:0000256" key="5">
    <source>
        <dbReference type="SAM" id="MobiDB-lite"/>
    </source>
</evidence>
<keyword evidence="4" id="KW-0418">Kinase</keyword>
<dbReference type="EMBL" id="BRXW01000148">
    <property type="protein sequence ID" value="GMI10390.1"/>
    <property type="molecule type" value="Genomic_DNA"/>
</dbReference>
<evidence type="ECO:0000259" key="6">
    <source>
        <dbReference type="PROSITE" id="PS50011"/>
    </source>
</evidence>
<gene>
    <name evidence="7" type="ORF">TrLO_g9891</name>
</gene>
<dbReference type="AlphaFoldDB" id="A0A9W7FDX9"/>
<dbReference type="InterPro" id="IPR000719">
    <property type="entry name" value="Prot_kinase_dom"/>
</dbReference>